<evidence type="ECO:0000313" key="2">
    <source>
        <dbReference type="EMBL" id="KAF1019808.1"/>
    </source>
</evidence>
<dbReference type="SUPFAM" id="SSF53383">
    <property type="entry name" value="PLP-dependent transferases"/>
    <property type="match status" value="1"/>
</dbReference>
<dbReference type="EMBL" id="WNDQ01000047">
    <property type="protein sequence ID" value="KAF1019808.1"/>
    <property type="molecule type" value="Genomic_DNA"/>
</dbReference>
<sequence>MARRLGELAIEAAPDQILLTDSGTQALDLLCRLLLTPGDVVLVDDPCYFNFHGLLRAHRVRAVGVRYTAQGPDLAQFEQADLTIAEDGIFDDFEPEPTARLAAFDGLARVVYVGSFSKTLSAATRCGFLAARRDWVEATADLKIATAFGSSRLGADLVYQMLKAGSYRRHVEGLRERLARTRGPVARRLEALGIRPWIEPRGGMFLWCELPDGVDAAELARAALAQGVVLAPGQVFGASPAAARFMRFNVAQCGDARLDAVLAGLLARP</sequence>
<name>A0A7V8FM95_9BURK</name>
<dbReference type="Gene3D" id="3.40.640.10">
    <property type="entry name" value="Type I PLP-dependent aspartate aminotransferase-like (Major domain)"/>
    <property type="match status" value="2"/>
</dbReference>
<feature type="domain" description="Aminotransferase class I/classII large" evidence="1">
    <location>
        <begin position="9"/>
        <end position="73"/>
    </location>
</feature>
<dbReference type="Pfam" id="PF00155">
    <property type="entry name" value="Aminotran_1_2"/>
    <property type="match status" value="2"/>
</dbReference>
<dbReference type="AlphaFoldDB" id="A0A7V8FM95"/>
<dbReference type="InterPro" id="IPR015421">
    <property type="entry name" value="PyrdxlP-dep_Trfase_major"/>
</dbReference>
<feature type="domain" description="Aminotransferase class I/classII large" evidence="1">
    <location>
        <begin position="87"/>
        <end position="263"/>
    </location>
</feature>
<organism evidence="2 3">
    <name type="scientific">Paracidovorax wautersii</name>
    <dbReference type="NCBI Taxonomy" id="1177982"/>
    <lineage>
        <taxon>Bacteria</taxon>
        <taxon>Pseudomonadati</taxon>
        <taxon>Pseudomonadota</taxon>
        <taxon>Betaproteobacteria</taxon>
        <taxon>Burkholderiales</taxon>
        <taxon>Comamonadaceae</taxon>
        <taxon>Paracidovorax</taxon>
    </lineage>
</organism>
<gene>
    <name evidence="2" type="primary">norG_2</name>
    <name evidence="2" type="ORF">GAK30_02900</name>
</gene>
<comment type="caution">
    <text evidence="2">The sequence shown here is derived from an EMBL/GenBank/DDBJ whole genome shotgun (WGS) entry which is preliminary data.</text>
</comment>
<dbReference type="PANTHER" id="PTHR46577">
    <property type="entry name" value="HTH-TYPE TRANSCRIPTIONAL REGULATORY PROTEIN GABR"/>
    <property type="match status" value="1"/>
</dbReference>
<dbReference type="Proteomes" id="UP000461670">
    <property type="component" value="Unassembled WGS sequence"/>
</dbReference>
<dbReference type="Gene3D" id="3.90.1150.10">
    <property type="entry name" value="Aspartate Aminotransferase, domain 1"/>
    <property type="match status" value="1"/>
</dbReference>
<dbReference type="GO" id="GO:0030170">
    <property type="term" value="F:pyridoxal phosphate binding"/>
    <property type="evidence" value="ECO:0007669"/>
    <property type="project" value="InterPro"/>
</dbReference>
<dbReference type="CDD" id="cd00609">
    <property type="entry name" value="AAT_like"/>
    <property type="match status" value="1"/>
</dbReference>
<dbReference type="PANTHER" id="PTHR46577:SF2">
    <property type="entry name" value="TRANSCRIPTIONAL REGULATORY PROTEIN"/>
    <property type="match status" value="1"/>
</dbReference>
<protein>
    <submittedName>
        <fullName evidence="2">HTH-type transcriptional regulator NorG</fullName>
    </submittedName>
</protein>
<dbReference type="InterPro" id="IPR051446">
    <property type="entry name" value="HTH_trans_reg/aminotransferase"/>
</dbReference>
<evidence type="ECO:0000259" key="1">
    <source>
        <dbReference type="Pfam" id="PF00155"/>
    </source>
</evidence>
<accession>A0A7V8FM95</accession>
<dbReference type="InterPro" id="IPR015422">
    <property type="entry name" value="PyrdxlP-dep_Trfase_small"/>
</dbReference>
<reference evidence="3" key="1">
    <citation type="journal article" date="2020" name="MBio">
        <title>Horizontal gene transfer to a defensive symbiont with a reduced genome amongst a multipartite beetle microbiome.</title>
        <authorList>
            <person name="Waterworth S.C."/>
            <person name="Florez L.V."/>
            <person name="Rees E.R."/>
            <person name="Hertweck C."/>
            <person name="Kaltenpoth M."/>
            <person name="Kwan J.C."/>
        </authorList>
    </citation>
    <scope>NUCLEOTIDE SEQUENCE [LARGE SCALE GENOMIC DNA]</scope>
</reference>
<proteinExistence type="predicted"/>
<dbReference type="InterPro" id="IPR004839">
    <property type="entry name" value="Aminotransferase_I/II_large"/>
</dbReference>
<dbReference type="InterPro" id="IPR015424">
    <property type="entry name" value="PyrdxlP-dep_Trfase"/>
</dbReference>
<evidence type="ECO:0000313" key="3">
    <source>
        <dbReference type="Proteomes" id="UP000461670"/>
    </source>
</evidence>